<evidence type="ECO:0000256" key="2">
    <source>
        <dbReference type="ARBA" id="ARBA00022980"/>
    </source>
</evidence>
<dbReference type="Proteomes" id="UP000823749">
    <property type="component" value="Chromosome 8"/>
</dbReference>
<accession>A0AAV6JH68</accession>
<dbReference type="Pfam" id="PF00468">
    <property type="entry name" value="Ribosomal_L34"/>
    <property type="match status" value="1"/>
</dbReference>
<feature type="region of interest" description="Disordered" evidence="4">
    <location>
        <begin position="1"/>
        <end position="32"/>
    </location>
</feature>
<keyword evidence="2" id="KW-0689">Ribosomal protein</keyword>
<dbReference type="GO" id="GO:0003735">
    <property type="term" value="F:structural constituent of ribosome"/>
    <property type="evidence" value="ECO:0007669"/>
    <property type="project" value="InterPro"/>
</dbReference>
<gene>
    <name evidence="5" type="ORF">RHGRI_025107</name>
</gene>
<name>A0AAV6JH68_9ERIC</name>
<keyword evidence="6" id="KW-1185">Reference proteome</keyword>
<evidence type="ECO:0000256" key="1">
    <source>
        <dbReference type="ARBA" id="ARBA00010111"/>
    </source>
</evidence>
<dbReference type="PROSITE" id="PS00784">
    <property type="entry name" value="RIBOSOMAL_L34"/>
    <property type="match status" value="1"/>
</dbReference>
<proteinExistence type="inferred from homology"/>
<dbReference type="InterPro" id="IPR000271">
    <property type="entry name" value="Ribosomal_bL34"/>
</dbReference>
<keyword evidence="3" id="KW-0687">Ribonucleoprotein</keyword>
<evidence type="ECO:0000313" key="6">
    <source>
        <dbReference type="Proteomes" id="UP000823749"/>
    </source>
</evidence>
<comment type="caution">
    <text evidence="5">The sequence shown here is derived from an EMBL/GenBank/DDBJ whole genome shotgun (WGS) entry which is preliminary data.</text>
</comment>
<sequence length="90" mass="9878">MYDQVHTCEEDDSADSGQERGDGSSSGEPMLLFPKRTYQPSTLRRERVHGFLVRLLTQIVDASLLMIVFGTHLSIPECGSVTVAISIPIA</sequence>
<dbReference type="InterPro" id="IPR020939">
    <property type="entry name" value="Ribosomal_bL34_CS"/>
</dbReference>
<dbReference type="EMBL" id="JACTNZ010000008">
    <property type="protein sequence ID" value="KAG5537904.1"/>
    <property type="molecule type" value="Genomic_DNA"/>
</dbReference>
<reference evidence="5" key="1">
    <citation type="submission" date="2020-08" db="EMBL/GenBank/DDBJ databases">
        <title>Plant Genome Project.</title>
        <authorList>
            <person name="Zhang R.-G."/>
        </authorList>
    </citation>
    <scope>NUCLEOTIDE SEQUENCE</scope>
    <source>
        <strain evidence="5">WSP0</strain>
        <tissue evidence="5">Leaf</tissue>
    </source>
</reference>
<dbReference type="GO" id="GO:0006412">
    <property type="term" value="P:translation"/>
    <property type="evidence" value="ECO:0007669"/>
    <property type="project" value="InterPro"/>
</dbReference>
<evidence type="ECO:0000256" key="4">
    <source>
        <dbReference type="SAM" id="MobiDB-lite"/>
    </source>
</evidence>
<dbReference type="GO" id="GO:1990904">
    <property type="term" value="C:ribonucleoprotein complex"/>
    <property type="evidence" value="ECO:0007669"/>
    <property type="project" value="UniProtKB-KW"/>
</dbReference>
<organism evidence="5 6">
    <name type="scientific">Rhododendron griersonianum</name>
    <dbReference type="NCBI Taxonomy" id="479676"/>
    <lineage>
        <taxon>Eukaryota</taxon>
        <taxon>Viridiplantae</taxon>
        <taxon>Streptophyta</taxon>
        <taxon>Embryophyta</taxon>
        <taxon>Tracheophyta</taxon>
        <taxon>Spermatophyta</taxon>
        <taxon>Magnoliopsida</taxon>
        <taxon>eudicotyledons</taxon>
        <taxon>Gunneridae</taxon>
        <taxon>Pentapetalae</taxon>
        <taxon>asterids</taxon>
        <taxon>Ericales</taxon>
        <taxon>Ericaceae</taxon>
        <taxon>Ericoideae</taxon>
        <taxon>Rhodoreae</taxon>
        <taxon>Rhododendron</taxon>
    </lineage>
</organism>
<dbReference type="AlphaFoldDB" id="A0AAV6JH68"/>
<comment type="similarity">
    <text evidence="1">Belongs to the bacterial ribosomal protein bL34 family.</text>
</comment>
<evidence type="ECO:0000256" key="3">
    <source>
        <dbReference type="ARBA" id="ARBA00023274"/>
    </source>
</evidence>
<protein>
    <submittedName>
        <fullName evidence="5">Uncharacterized protein</fullName>
    </submittedName>
</protein>
<dbReference type="GO" id="GO:0005840">
    <property type="term" value="C:ribosome"/>
    <property type="evidence" value="ECO:0007669"/>
    <property type="project" value="UniProtKB-KW"/>
</dbReference>
<dbReference type="Gene3D" id="1.10.287.3980">
    <property type="match status" value="1"/>
</dbReference>
<evidence type="ECO:0000313" key="5">
    <source>
        <dbReference type="EMBL" id="KAG5537904.1"/>
    </source>
</evidence>